<reference evidence="1 2" key="1">
    <citation type="submission" date="2019-03" db="EMBL/GenBank/DDBJ databases">
        <title>Genomic Encyclopedia of Type Strains, Phase IV (KMG-IV): sequencing the most valuable type-strain genomes for metagenomic binning, comparative biology and taxonomic classification.</title>
        <authorList>
            <person name="Goeker M."/>
        </authorList>
    </citation>
    <scope>NUCLEOTIDE SEQUENCE [LARGE SCALE GENOMIC DNA]</scope>
    <source>
        <strain evidence="1 2">DSM 18577</strain>
    </source>
</reference>
<dbReference type="Proteomes" id="UP000295565">
    <property type="component" value="Unassembled WGS sequence"/>
</dbReference>
<proteinExistence type="predicted"/>
<evidence type="ECO:0000313" key="2">
    <source>
        <dbReference type="Proteomes" id="UP000295565"/>
    </source>
</evidence>
<accession>A0A4R1JLQ2</accession>
<dbReference type="AlphaFoldDB" id="A0A4R1JLQ2"/>
<gene>
    <name evidence="1" type="ORF">EV690_2095</name>
</gene>
<dbReference type="EMBL" id="SMGD01000013">
    <property type="protein sequence ID" value="TCK51995.1"/>
    <property type="molecule type" value="Genomic_DNA"/>
</dbReference>
<keyword evidence="2" id="KW-1185">Reference proteome</keyword>
<organism evidence="1 2">
    <name type="scientific">Celerinatantimonas diazotrophica</name>
    <dbReference type="NCBI Taxonomy" id="412034"/>
    <lineage>
        <taxon>Bacteria</taxon>
        <taxon>Pseudomonadati</taxon>
        <taxon>Pseudomonadota</taxon>
        <taxon>Gammaproteobacteria</taxon>
        <taxon>Celerinatantimonadaceae</taxon>
        <taxon>Celerinatantimonas</taxon>
    </lineage>
</organism>
<protein>
    <submittedName>
        <fullName evidence="1">Uncharacterized protein DUF945</fullName>
    </submittedName>
</protein>
<comment type="caution">
    <text evidence="1">The sequence shown here is derived from an EMBL/GenBank/DDBJ whole genome shotgun (WGS) entry which is preliminary data.</text>
</comment>
<evidence type="ECO:0000313" key="1">
    <source>
        <dbReference type="EMBL" id="TCK51995.1"/>
    </source>
</evidence>
<sequence length="382" mass="43385">MSRRIILLLAIFILLIAGIPLLNGWAAYKITNTLMQNSGLKIKTHQYDWGYLSGQETFTVATQNKPTTITVNSHYFGLGPTATVLFNGKPTFTSHWSWHPSKLSISGEHHYIGETQLFRHLQLTTILSNTQLINTAKLSSFHENTATSSILVKGFELISKTRYSHLKSSHRAHAKWQFKLHIDQFNLQNTYYQWRLNTLNWQTDITPQQPLSDYQTDFTLHQLHYRGKALATNLDYMKAHISMQASREAIHLLSSAPSGQWHNWQQQLTPLIANGLHIQIHPLQINDGKQQLNLHSSLSIAPTSFSDSSLDTMLLLQNITMELHANADSQLLDKLLPDPMLAWIEHGIQSGLIIQQGQTLKTNLLYQRGELKADTTPPDEDV</sequence>
<dbReference type="RefSeq" id="WP_131912905.1">
    <property type="nucleotide sequence ID" value="NZ_OU594967.1"/>
</dbReference>
<name>A0A4R1JLQ2_9GAMM</name>